<keyword evidence="2" id="KW-1185">Reference proteome</keyword>
<dbReference type="EMBL" id="OV651820">
    <property type="protein sequence ID" value="CAH1114890.1"/>
    <property type="molecule type" value="Genomic_DNA"/>
</dbReference>
<dbReference type="Gene3D" id="3.30.420.10">
    <property type="entry name" value="Ribonuclease H-like superfamily/Ribonuclease H"/>
    <property type="match status" value="1"/>
</dbReference>
<name>A0A9P0GGC0_9CUCU</name>
<evidence type="ECO:0000313" key="1">
    <source>
        <dbReference type="EMBL" id="CAH1114890.1"/>
    </source>
</evidence>
<sequence>MMNMNLEQEDRLDIREGNFENKPDLISEQTYKDEDVDDVFDEFETNTPGQNVEIKEEIIDCEEAKIEQRSDLPPKINSDSSPGKKVGFCAITIKRELEDISEVKATDTRNIKEYIDEYIQSKVELLTTHCDLPTLKNENTEYQESLIELCDSEENERTPNTLKNNPNVTNIKKRRKQYRSQKGNGQIYFQQGGAPPHYCLEVRQYLNTVFPGQWIGRRGPVEWPGRSPDLTPLDFFLWGHLKSVVYRTPPQSIDDLRNRIIEECRDLTPHVFENIRNAFENRLYYCLNVNGEHFEHLIYLKK</sequence>
<gene>
    <name evidence="1" type="ORF">PSYICH_LOCUS14429</name>
</gene>
<dbReference type="Proteomes" id="UP001153636">
    <property type="component" value="Chromosome 8"/>
</dbReference>
<dbReference type="GO" id="GO:0003676">
    <property type="term" value="F:nucleic acid binding"/>
    <property type="evidence" value="ECO:0007669"/>
    <property type="project" value="InterPro"/>
</dbReference>
<proteinExistence type="predicted"/>
<evidence type="ECO:0008006" key="3">
    <source>
        <dbReference type="Google" id="ProtNLM"/>
    </source>
</evidence>
<dbReference type="PANTHER" id="PTHR47326">
    <property type="entry name" value="TRANSPOSABLE ELEMENT TC3 TRANSPOSASE-LIKE PROTEIN"/>
    <property type="match status" value="1"/>
</dbReference>
<accession>A0A9P0GGC0</accession>
<dbReference type="OrthoDB" id="6767711at2759"/>
<evidence type="ECO:0000313" key="2">
    <source>
        <dbReference type="Proteomes" id="UP001153636"/>
    </source>
</evidence>
<dbReference type="AlphaFoldDB" id="A0A9P0GGC0"/>
<dbReference type="InterPro" id="IPR036397">
    <property type="entry name" value="RNaseH_sf"/>
</dbReference>
<dbReference type="PANTHER" id="PTHR47326:SF1">
    <property type="entry name" value="HTH PSQ-TYPE DOMAIN-CONTAINING PROTEIN"/>
    <property type="match status" value="1"/>
</dbReference>
<reference evidence="1" key="1">
    <citation type="submission" date="2022-01" db="EMBL/GenBank/DDBJ databases">
        <authorList>
            <person name="King R."/>
        </authorList>
    </citation>
    <scope>NUCLEOTIDE SEQUENCE</scope>
</reference>
<organism evidence="1 2">
    <name type="scientific">Psylliodes chrysocephalus</name>
    <dbReference type="NCBI Taxonomy" id="3402493"/>
    <lineage>
        <taxon>Eukaryota</taxon>
        <taxon>Metazoa</taxon>
        <taxon>Ecdysozoa</taxon>
        <taxon>Arthropoda</taxon>
        <taxon>Hexapoda</taxon>
        <taxon>Insecta</taxon>
        <taxon>Pterygota</taxon>
        <taxon>Neoptera</taxon>
        <taxon>Endopterygota</taxon>
        <taxon>Coleoptera</taxon>
        <taxon>Polyphaga</taxon>
        <taxon>Cucujiformia</taxon>
        <taxon>Chrysomeloidea</taxon>
        <taxon>Chrysomelidae</taxon>
        <taxon>Galerucinae</taxon>
        <taxon>Alticini</taxon>
        <taxon>Psylliodes</taxon>
    </lineage>
</organism>
<protein>
    <recommendedName>
        <fullName evidence="3">Transposase</fullName>
    </recommendedName>
</protein>